<dbReference type="KEGG" id="spph:KFK14_01530"/>
<evidence type="ECO:0000313" key="1">
    <source>
        <dbReference type="EMBL" id="QUT06197.1"/>
    </source>
</evidence>
<dbReference type="RefSeq" id="WP_212609628.1">
    <property type="nucleotide sequence ID" value="NZ_CP073910.1"/>
</dbReference>
<name>A0A975K828_9SPHN</name>
<dbReference type="Proteomes" id="UP000681425">
    <property type="component" value="Chromosome"/>
</dbReference>
<keyword evidence="2" id="KW-1185">Reference proteome</keyword>
<sequence length="106" mass="10916">MDRSLLSRQTIPLFLQFLLISGGIAFSALIPPAHGAMVAIPLVPQMRSEGMSRLIASGARIERAGPTSGSLVLVADRNAIAADAIRHGILLLPTAIAGCRSGSAAT</sequence>
<evidence type="ECO:0000313" key="2">
    <source>
        <dbReference type="Proteomes" id="UP000681425"/>
    </source>
</evidence>
<protein>
    <submittedName>
        <fullName evidence="1">Uncharacterized protein</fullName>
    </submittedName>
</protein>
<dbReference type="EMBL" id="CP073910">
    <property type="protein sequence ID" value="QUT06197.1"/>
    <property type="molecule type" value="Genomic_DNA"/>
</dbReference>
<gene>
    <name evidence="1" type="ORF">KFK14_01530</name>
</gene>
<reference evidence="1" key="1">
    <citation type="submission" date="2021-04" db="EMBL/GenBank/DDBJ databases">
        <title>Isolation of p-tert-butylphenol degrading bacteria Sphingobium phenoxybenzoativorans Tas13 from active sludge.</title>
        <authorList>
            <person name="Li Y."/>
        </authorList>
    </citation>
    <scope>NUCLEOTIDE SEQUENCE</scope>
    <source>
        <strain evidence="1">Tas13</strain>
    </source>
</reference>
<dbReference type="AlphaFoldDB" id="A0A975K828"/>
<accession>A0A975K828</accession>
<organism evidence="1 2">
    <name type="scientific">Sphingobium phenoxybenzoativorans</name>
    <dbReference type="NCBI Taxonomy" id="1592790"/>
    <lineage>
        <taxon>Bacteria</taxon>
        <taxon>Pseudomonadati</taxon>
        <taxon>Pseudomonadota</taxon>
        <taxon>Alphaproteobacteria</taxon>
        <taxon>Sphingomonadales</taxon>
        <taxon>Sphingomonadaceae</taxon>
        <taxon>Sphingobium</taxon>
    </lineage>
</organism>
<proteinExistence type="predicted"/>